<keyword evidence="4 7" id="KW-0256">Endoplasmic reticulum</keyword>
<evidence type="ECO:0000256" key="4">
    <source>
        <dbReference type="ARBA" id="ARBA00022824"/>
    </source>
</evidence>
<organism evidence="9 10">
    <name type="scientific">Tetraparma gracilis</name>
    <dbReference type="NCBI Taxonomy" id="2962635"/>
    <lineage>
        <taxon>Eukaryota</taxon>
        <taxon>Sar</taxon>
        <taxon>Stramenopiles</taxon>
        <taxon>Ochrophyta</taxon>
        <taxon>Bolidophyceae</taxon>
        <taxon>Parmales</taxon>
        <taxon>Triparmaceae</taxon>
        <taxon>Tetraparma</taxon>
    </lineage>
</organism>
<evidence type="ECO:0000256" key="8">
    <source>
        <dbReference type="SAM" id="MobiDB-lite"/>
    </source>
</evidence>
<evidence type="ECO:0000256" key="1">
    <source>
        <dbReference type="ARBA" id="ARBA00004477"/>
    </source>
</evidence>
<protein>
    <recommendedName>
        <fullName evidence="7">Derlin</fullName>
    </recommendedName>
</protein>
<name>A0ABQ6NAG7_9STRA</name>
<comment type="caution">
    <text evidence="7">Lacks conserved residue(s) required for the propagation of feature annotation.</text>
</comment>
<keyword evidence="10" id="KW-1185">Reference proteome</keyword>
<keyword evidence="3 7" id="KW-0812">Transmembrane</keyword>
<evidence type="ECO:0000256" key="6">
    <source>
        <dbReference type="ARBA" id="ARBA00023136"/>
    </source>
</evidence>
<evidence type="ECO:0000256" key="2">
    <source>
        <dbReference type="ARBA" id="ARBA00008917"/>
    </source>
</evidence>
<evidence type="ECO:0000256" key="3">
    <source>
        <dbReference type="ARBA" id="ARBA00022692"/>
    </source>
</evidence>
<evidence type="ECO:0000313" key="9">
    <source>
        <dbReference type="EMBL" id="GMI52672.1"/>
    </source>
</evidence>
<feature type="transmembrane region" description="Helical" evidence="7">
    <location>
        <begin position="153"/>
        <end position="173"/>
    </location>
</feature>
<comment type="function">
    <text evidence="7">May be involved in the degradation of misfolded endoplasmic reticulum (ER) luminal proteins.</text>
</comment>
<keyword evidence="5 7" id="KW-1133">Transmembrane helix</keyword>
<evidence type="ECO:0000313" key="10">
    <source>
        <dbReference type="Proteomes" id="UP001165060"/>
    </source>
</evidence>
<dbReference type="Pfam" id="PF04511">
    <property type="entry name" value="DER1"/>
    <property type="match status" value="1"/>
</dbReference>
<dbReference type="PANTHER" id="PTHR11009">
    <property type="entry name" value="DER1-LIKE PROTEIN, DERLIN"/>
    <property type="match status" value="1"/>
</dbReference>
<accession>A0ABQ6NAG7</accession>
<comment type="subcellular location">
    <subcellularLocation>
        <location evidence="1 7">Endoplasmic reticulum membrane</location>
        <topology evidence="1 7">Multi-pass membrane protein</topology>
    </subcellularLocation>
</comment>
<reference evidence="9 10" key="1">
    <citation type="journal article" date="2023" name="Commun. Biol.">
        <title>Genome analysis of Parmales, the sister group of diatoms, reveals the evolutionary specialization of diatoms from phago-mixotrophs to photoautotrophs.</title>
        <authorList>
            <person name="Ban H."/>
            <person name="Sato S."/>
            <person name="Yoshikawa S."/>
            <person name="Yamada K."/>
            <person name="Nakamura Y."/>
            <person name="Ichinomiya M."/>
            <person name="Sato N."/>
            <person name="Blanc-Mathieu R."/>
            <person name="Endo H."/>
            <person name="Kuwata A."/>
            <person name="Ogata H."/>
        </authorList>
    </citation>
    <scope>NUCLEOTIDE SEQUENCE [LARGE SCALE GENOMIC DNA]</scope>
</reference>
<feature type="transmembrane region" description="Helical" evidence="7">
    <location>
        <begin position="72"/>
        <end position="93"/>
    </location>
</feature>
<proteinExistence type="inferred from homology"/>
<feature type="compositionally biased region" description="Low complexity" evidence="8">
    <location>
        <begin position="1"/>
        <end position="26"/>
    </location>
</feature>
<evidence type="ECO:0000256" key="5">
    <source>
        <dbReference type="ARBA" id="ARBA00022989"/>
    </source>
</evidence>
<keyword evidence="6 7" id="KW-0472">Membrane</keyword>
<feature type="transmembrane region" description="Helical" evidence="7">
    <location>
        <begin position="113"/>
        <end position="132"/>
    </location>
</feature>
<dbReference type="EMBL" id="BRYB01006597">
    <property type="protein sequence ID" value="GMI52672.1"/>
    <property type="molecule type" value="Genomic_DNA"/>
</dbReference>
<evidence type="ECO:0000256" key="7">
    <source>
        <dbReference type="RuleBase" id="RU363059"/>
    </source>
</evidence>
<dbReference type="InterPro" id="IPR007599">
    <property type="entry name" value="DER1"/>
</dbReference>
<sequence>MIPSRTSRALPSLPPSSTLSLPSPLSVPRGGSEEYSDEDFSGFELDDMSPDGSLDEADLVSRIKTIYQTTPPVTRAFTSLSALATLLGVAFHSNQFPPYLDASYPLTFFRLNLWRPLTAFFNLGPLGLGYLLTIQFLHTYMSQLERLSCQSPASFWLLITFGMSTMTAAYFFLGLPPRLLGHNLSTYLVYVWARTHEGMEVSLMDLVTVKAEFLPWFFMLQTFLLEGELPVLDLLGIAFGHLYFHLDHTGKLKPPGWVEGWYRESPSRAAVLLREEYGRMEEDFGG</sequence>
<gene>
    <name evidence="9" type="ORF">TeGR_g1122</name>
</gene>
<comment type="caution">
    <text evidence="9">The sequence shown here is derived from an EMBL/GenBank/DDBJ whole genome shotgun (WGS) entry which is preliminary data.</text>
</comment>
<dbReference type="Proteomes" id="UP001165060">
    <property type="component" value="Unassembled WGS sequence"/>
</dbReference>
<comment type="similarity">
    <text evidence="2 7">Belongs to the derlin family.</text>
</comment>
<feature type="region of interest" description="Disordered" evidence="8">
    <location>
        <begin position="1"/>
        <end position="41"/>
    </location>
</feature>